<evidence type="ECO:0000313" key="32">
    <source>
        <dbReference type="Proteomes" id="UP000504640"/>
    </source>
</evidence>
<dbReference type="Gene3D" id="3.90.190.10">
    <property type="entry name" value="Protein tyrosine phosphatase superfamily"/>
    <property type="match status" value="1"/>
</dbReference>
<evidence type="ECO:0000259" key="31">
    <source>
        <dbReference type="PROSITE" id="PS50853"/>
    </source>
</evidence>
<evidence type="ECO:0000256" key="17">
    <source>
        <dbReference type="ARBA" id="ARBA00023180"/>
    </source>
</evidence>
<keyword evidence="14" id="KW-0443">Lipid metabolism</keyword>
<evidence type="ECO:0000256" key="14">
    <source>
        <dbReference type="ARBA" id="ARBA00023098"/>
    </source>
</evidence>
<dbReference type="GO" id="GO:0052629">
    <property type="term" value="F:phosphatidylinositol-3,5-bisphosphate 3-phosphatase activity"/>
    <property type="evidence" value="ECO:0007669"/>
    <property type="project" value="UniProtKB-EC"/>
</dbReference>
<dbReference type="Pfam" id="PF00041">
    <property type="entry name" value="fn3"/>
    <property type="match status" value="15"/>
</dbReference>
<dbReference type="FunFam" id="2.60.40.10:FF:001645">
    <property type="entry name" value="Protein tyrosine phosphatase, receptor type Q"/>
    <property type="match status" value="1"/>
</dbReference>
<reference evidence="33" key="1">
    <citation type="submission" date="2025-08" db="UniProtKB">
        <authorList>
            <consortium name="RefSeq"/>
        </authorList>
    </citation>
    <scope>IDENTIFICATION</scope>
    <source>
        <tissue evidence="33">Blood</tissue>
    </source>
</reference>
<name>A0A6J3JDE8_SAPAP</name>
<feature type="domain" description="Fibronectin type-III" evidence="31">
    <location>
        <begin position="1513"/>
        <end position="1604"/>
    </location>
</feature>
<evidence type="ECO:0000256" key="5">
    <source>
        <dbReference type="ARBA" id="ARBA00012981"/>
    </source>
</evidence>
<dbReference type="InterPro" id="IPR003595">
    <property type="entry name" value="Tyr_Pase_cat"/>
</dbReference>
<keyword evidence="12" id="KW-0904">Protein phosphatase</keyword>
<dbReference type="FunFam" id="2.60.40.10:FF:001147">
    <property type="entry name" value="phosphatidylinositol phosphatase PTPRQ isoform X3"/>
    <property type="match status" value="2"/>
</dbReference>
<dbReference type="Pfam" id="PF00102">
    <property type="entry name" value="Y_phosphatase"/>
    <property type="match status" value="1"/>
</dbReference>
<evidence type="ECO:0000256" key="9">
    <source>
        <dbReference type="ARBA" id="ARBA00022729"/>
    </source>
</evidence>
<evidence type="ECO:0000256" key="6">
    <source>
        <dbReference type="ARBA" id="ARBA00013015"/>
    </source>
</evidence>
<dbReference type="GO" id="GO:0006629">
    <property type="term" value="P:lipid metabolic process"/>
    <property type="evidence" value="ECO:0007669"/>
    <property type="project" value="UniProtKB-KW"/>
</dbReference>
<dbReference type="InterPro" id="IPR050713">
    <property type="entry name" value="RTP_Phos/Ushers"/>
</dbReference>
<dbReference type="InterPro" id="IPR029021">
    <property type="entry name" value="Prot-tyrosine_phosphatase-like"/>
</dbReference>
<evidence type="ECO:0000256" key="19">
    <source>
        <dbReference type="ARBA" id="ARBA00023273"/>
    </source>
</evidence>
<protein>
    <recommendedName>
        <fullName evidence="26">Phosphatidylinositol phosphatase PTPRQ</fullName>
        <ecNumber evidence="6">3.1.3.67</ecNumber>
        <ecNumber evidence="5">3.1.3.86</ecNumber>
        <ecNumber evidence="4">3.1.3.95</ecNumber>
    </recommendedName>
    <alternativeName>
        <fullName evidence="27">Receptor-type tyrosine-protein phosphatase Q</fullName>
    </alternativeName>
</protein>
<dbReference type="InterPro" id="IPR016130">
    <property type="entry name" value="Tyr_Pase_AS"/>
</dbReference>
<feature type="domain" description="Fibronectin type-III" evidence="31">
    <location>
        <begin position="1125"/>
        <end position="1214"/>
    </location>
</feature>
<dbReference type="CTD" id="374462"/>
<dbReference type="GO" id="GO:0016314">
    <property type="term" value="F:phosphatidylinositol-3,4,5-trisphosphate 3-phosphatase activity"/>
    <property type="evidence" value="ECO:0007669"/>
    <property type="project" value="UniProtKB-EC"/>
</dbReference>
<dbReference type="PROSITE" id="PS50056">
    <property type="entry name" value="TYR_PHOSPHATASE_2"/>
    <property type="match status" value="1"/>
</dbReference>
<comment type="catalytic activity">
    <reaction evidence="21">
        <text>a 1,2-diacyl-sn-glycero-3-phospho-(1D-myo-inositol-3,4,5-trisphosphate) + H2O = a 1,2-diacyl-sn-glycero-3-phospho-(1D-myo-inositol-4,5-bisphosphate) + phosphate</text>
        <dbReference type="Rhea" id="RHEA:25017"/>
        <dbReference type="ChEBI" id="CHEBI:15377"/>
        <dbReference type="ChEBI" id="CHEBI:43474"/>
        <dbReference type="ChEBI" id="CHEBI:57836"/>
        <dbReference type="ChEBI" id="CHEBI:58456"/>
        <dbReference type="EC" id="3.1.3.67"/>
    </reaction>
    <physiologicalReaction direction="left-to-right" evidence="21">
        <dbReference type="Rhea" id="RHEA:25018"/>
    </physiologicalReaction>
</comment>
<dbReference type="InterPro" id="IPR013783">
    <property type="entry name" value="Ig-like_fold"/>
</dbReference>
<dbReference type="FunFam" id="2.60.40.10:FF:000478">
    <property type="entry name" value="Protein tyrosine phosphatase, receptor type Q"/>
    <property type="match status" value="2"/>
</dbReference>
<dbReference type="PROSITE" id="PS50055">
    <property type="entry name" value="TYR_PHOSPHATASE_PTP"/>
    <property type="match status" value="1"/>
</dbReference>
<dbReference type="FunFam" id="2.60.40.10:FF:001266">
    <property type="entry name" value="Protein tyrosine phosphatase, receptor type Q"/>
    <property type="match status" value="1"/>
</dbReference>
<dbReference type="CDD" id="cd00063">
    <property type="entry name" value="FN3"/>
    <property type="match status" value="16"/>
</dbReference>
<dbReference type="RefSeq" id="XP_032152460.1">
    <property type="nucleotide sequence ID" value="XM_032296569.1"/>
</dbReference>
<evidence type="ECO:0000256" key="22">
    <source>
        <dbReference type="ARBA" id="ARBA00045090"/>
    </source>
</evidence>
<keyword evidence="9" id="KW-0732">Signal</keyword>
<dbReference type="SMART" id="SM00404">
    <property type="entry name" value="PTPc_motif"/>
    <property type="match status" value="1"/>
</dbReference>
<keyword evidence="8 28" id="KW-0812">Transmembrane</keyword>
<dbReference type="GO" id="GO:0032420">
    <property type="term" value="C:stereocilium"/>
    <property type="evidence" value="ECO:0007669"/>
    <property type="project" value="UniProtKB-SubCell"/>
</dbReference>
<feature type="domain" description="Fibronectin type-III" evidence="31">
    <location>
        <begin position="2100"/>
        <end position="2201"/>
    </location>
</feature>
<keyword evidence="18" id="KW-1208">Phospholipid metabolism</keyword>
<dbReference type="PROSITE" id="PS00383">
    <property type="entry name" value="TYR_PHOSPHATASE_1"/>
    <property type="match status" value="1"/>
</dbReference>
<feature type="domain" description="Fibronectin type-III" evidence="31">
    <location>
        <begin position="1701"/>
        <end position="1794"/>
    </location>
</feature>
<evidence type="ECO:0000256" key="26">
    <source>
        <dbReference type="ARBA" id="ARBA00071873"/>
    </source>
</evidence>
<dbReference type="SUPFAM" id="SSF52799">
    <property type="entry name" value="(Phosphotyrosine protein) phosphatases II"/>
    <property type="match status" value="1"/>
</dbReference>
<feature type="domain" description="Fibronectin type-III" evidence="31">
    <location>
        <begin position="424"/>
        <end position="514"/>
    </location>
</feature>
<gene>
    <name evidence="33" type="primary">PTPRQ</name>
</gene>
<sequence>MSNVGVFDGIHIAIEGGPNVTMPLHHDNKLTVDNLTPGTEYNFFVSIISGTKLSDTHYVPAVTTCLEAPLNIYEGKVIDFSIEILWNQADGNFQHYEITCINCAAAFMVQKVVPETATFSNLDPATVYTFSIQTEKKGFKDRTPNRKEIQTALSAAEFMKHSRDPNAVTVSWPLARSLLAGYIISISSENLTKEEIFPSTKRTFTFNSLSPGTNILISIMSNKGLKRSHPTVLMVSNYPDPSYLFNLGQEENMTYLSWKLPQGGFEKFQSSVYMELRKYIISYWLPPRKEKLIKVIVHGNKAKVKNLTLEYYTFQAKTVESKDYSVSVVKKVPTKLSRIYGLTLKAAYTSSNLMWNTTETSFTHYEVYISNRTFAKDYLIWEMVTEHTVTDVTPRGMYNITIHRIRDKLGGPGTFTRVVAEPDQPRKLKVFSISTHSFSLHWRLPSGHVERYQVDLVPDSGFVTIRDLGGGEYQVDVSNVVSGTRYDITISSISATTYSSPMSRTVTTNVTKPGPPVFLAGERVGSAGILLSWNTPTNPNGRIISYIVKYKEVCPWMQTVYTQVRAKPDSLEVLLTNLNPGTTYEIKVAAENSAGIGVFSDPFLFQTAESAPGKVVNLTVEAYNSSAVNLIWYLPRQPNGKITSFKISVKHARNGIVVKDVSIRVEDILTGKLPECNENSESFLWSTASPSPALGRVTPPLRTTYSSSTMAQNKISSVWEEPISFVVTHLRPYTTYLFEVSAVTTEAGYIDSTIVRTPESVPEGPPQNCVTGNITGKSFSILWDPPTIVTGKFSYRVELYGPSGRILDNSTKDLKYAFTTLTPFTMYDIYIAAETSAGIGPKSNLSVFTPPDVPGAVFDLQLAEVEATQVRITWKKPRQPNGIINQYRVKVLVPETGIILENTLLTGKNEYINDPMAPEIVNIVEPMVGLYEGSAEMSSDLHSLATFIYNNHPDNNFPARNNAEDQNSPVVTTRNQYVTDIAAEQLSYVIRRLVPFTEHMISVSAFTIMGEGPPTVLNVRTREQVPSSIKIINYKNVSSSSILLYWDTPEYPNGKITHYTIYAMELDTNRAFQITTIDNNFLITGLKKYTKYKMRVAASTHVGESSLSEENDIFVITPEDEPESSPQDVEVIDVTANEITLKWSPPEKPNGIIIAYEVLYKNIDTLYMKNTSTTDIILRNLRPYTLYNISVRSYTRFGHGNQLSSLLSVRTSETVPDSAPENITYKNISSGEIELSFLPPSSPNGIIQKYTIYLKRSNGNEERTINTTSLTQNIKGLKKYSRYIIEVSASTLKGEGVRSAPISILTEEDAPDSPPQDFSVKQLSGVTVKLSWQPPLEPNGIILYYTVYVWNESSLKTTNITETSLELSDLDYDVEYSAYVTASTRFGDGKTRSNIINFRTPEGAPSDPPKDVYYVNLSSSSIILFWTPPSKPNGIIQYYSVYYRNTSDTFMQNFTLHEVTNDFDNVTVSAIVDKLAIFSYYTFWLTASTSVGNGNKSSDIVEVYTDQDIPEGLVGNLTYESILSTAINVSWVPPAQPNGLVFYVSLSLEQAPRHVRPPLVTYERSIYFDHLEKYTDYILKITPSTEKGFSDTYTAQLYIKTEEDVPETSPIINTFKNLSSTSVLLSWDPPVKPNGAIISYDLTLQGPNENYSFITSDNYIILEELSPFTLYSFFAAARTIKGLGPSSILFFYTDESVPLAPPQNLTLINYTSDFVWLKWSPSPLPGGIVKVYSFKIHEHETDTIFFKNISGFQTEAKLVGLEPVSTYSISVSAFTKVGNGNQFSNVVKFTTQESVPDVVQNMQCMATSWQSVLVKWDPPKKANGIITHYMITAERNSTKVSPQDHVYTFIKLLADTSYVFKVRASTSAGEGDERTCHISTLPETVPSVPTNIAFSDVQSTSATLTWIRPDTIFGYFQNYKITTQLRAQKCKEWESEECVEYQKIQYLYEANLTEETVYGLKKFRWYRFQVAASTNAGYGNASNWISTQTLPGPPDGPPENIHVVATSPFSISISWSEPAVITGPTYYLIDVKSVDNDEFNISFIKSNEENKTIEIKDLEIFTRYSVVITAFTGNISAAYEEGKSSAEVIVTTLESAPKDPPNNVTFQKIPDEVTKFQLTFLPPSQPNGNIQVYQALVYREDDPTAVQIHNLSIIQKTNTSVTAMLEGLKGGHTYNISVYAVNSAGAGPKVPMRITMDIKAPARPKSKPTPIYDATGKPLVTSTTITIRMPICYYSDDHGPIKNVQVLVAETGAQNDGNVTKWYDAYFNKARPYFTNEGFPNPPCTEGKTKFSGNEEIYIIGADNACMIPGNEDKICNGPLKPKKQYLFKFRATNVMGQFTDSDYSDPVKTLGEGLSERTVEIILSVTLCILSIILLGTAIFAFARIRQKQKEGGTYSPRDAEIIDTKFKLDQLITVADLELKDERLTRYSSFFFRRKEIFVIQLLSYRKSIKPISKKSFLQHVEELCTNNNLKFQEEFSELPKFLQDLSSTDADLPWNRAKNRFPNIKPYNNNRVKLIADAGVPGSDYINASYISGYLCPNEFIATQGPLPGTVGDFWRMVWETRAKTLVMLTQCFEKGRIRCHQYWPEDNKPVTVFGDIVITKLMEDVQINWTIRDLKIERHGDYMTVRQCNFTAWPEHGVPENSAPLIHFVKLVRASRAHDTTPMIVHCSAGVGRTGVFIALDHLTQHINDHDFVDIYGLVAELRSERMCMVQNLAQYIFLHQCILDLLSNKGSNQPICFVNYSALQKMDSLDAMEGDVELEWEETTM</sequence>
<keyword evidence="15 28" id="KW-0472">Membrane</keyword>
<feature type="domain" description="Fibronectin type-III" evidence="31">
    <location>
        <begin position="1606"/>
        <end position="1696"/>
    </location>
</feature>
<evidence type="ECO:0000256" key="23">
    <source>
        <dbReference type="ARBA" id="ARBA00052324"/>
    </source>
</evidence>
<dbReference type="FunFam" id="2.60.40.10:FF:001685">
    <property type="entry name" value="phosphatidylinositol phosphatase PTPRQ isoform X2"/>
    <property type="match status" value="1"/>
</dbReference>
<evidence type="ECO:0000259" key="29">
    <source>
        <dbReference type="PROSITE" id="PS50055"/>
    </source>
</evidence>
<evidence type="ECO:0000256" key="12">
    <source>
        <dbReference type="ARBA" id="ARBA00022912"/>
    </source>
</evidence>
<keyword evidence="7" id="KW-1003">Cell membrane</keyword>
<dbReference type="FunFam" id="2.60.40.10:FF:001217">
    <property type="entry name" value="phosphatidylinositol phosphatase PTPRQ isoform X2"/>
    <property type="match status" value="1"/>
</dbReference>
<feature type="domain" description="Fibronectin type-III" evidence="31">
    <location>
        <begin position="1408"/>
        <end position="1508"/>
    </location>
</feature>
<comment type="subcellular location">
    <subcellularLocation>
        <location evidence="1">Apical cell membrane</location>
        <topology evidence="1">Single-pass type I membrane protein</topology>
    </subcellularLocation>
    <subcellularLocation>
        <location evidence="24">Basal cell membrane</location>
        <topology evidence="24">Single-pass type I membrane protein</topology>
    </subcellularLocation>
    <subcellularLocation>
        <location evidence="2">Cell projection</location>
        <location evidence="2">Stereocilium</location>
    </subcellularLocation>
</comment>
<evidence type="ECO:0000256" key="8">
    <source>
        <dbReference type="ARBA" id="ARBA00022692"/>
    </source>
</evidence>
<evidence type="ECO:0000256" key="11">
    <source>
        <dbReference type="ARBA" id="ARBA00022801"/>
    </source>
</evidence>
<dbReference type="GeneID" id="116563820"/>
<dbReference type="Proteomes" id="UP000504640">
    <property type="component" value="Unplaced"/>
</dbReference>
<dbReference type="SUPFAM" id="SSF49265">
    <property type="entry name" value="Fibronectin type III"/>
    <property type="match status" value="12"/>
</dbReference>
<dbReference type="FunFam" id="2.60.40.10:FF:001431">
    <property type="entry name" value="phosphatidylinositol phosphatase PTPRQ isoform X1"/>
    <property type="match status" value="1"/>
</dbReference>
<dbReference type="SMART" id="SM00060">
    <property type="entry name" value="FN3"/>
    <property type="match status" value="19"/>
</dbReference>
<evidence type="ECO:0000256" key="20">
    <source>
        <dbReference type="ARBA" id="ARBA00023377"/>
    </source>
</evidence>
<organism evidence="32 33">
    <name type="scientific">Sapajus apella</name>
    <name type="common">Brown-capped capuchin</name>
    <name type="synonym">Cebus apella</name>
    <dbReference type="NCBI Taxonomy" id="9515"/>
    <lineage>
        <taxon>Eukaryota</taxon>
        <taxon>Metazoa</taxon>
        <taxon>Chordata</taxon>
        <taxon>Craniata</taxon>
        <taxon>Vertebrata</taxon>
        <taxon>Euteleostomi</taxon>
        <taxon>Mammalia</taxon>
        <taxon>Eutheria</taxon>
        <taxon>Euarchontoglires</taxon>
        <taxon>Primates</taxon>
        <taxon>Haplorrhini</taxon>
        <taxon>Platyrrhini</taxon>
        <taxon>Cebidae</taxon>
        <taxon>Cebinae</taxon>
        <taxon>Sapajus</taxon>
    </lineage>
</organism>
<dbReference type="FunFam" id="2.60.40.10:FF:000937">
    <property type="entry name" value="phosphatidylinositol phosphatase PTPRQ isoform X1"/>
    <property type="match status" value="1"/>
</dbReference>
<dbReference type="InterPro" id="IPR000387">
    <property type="entry name" value="Tyr_Pase_dom"/>
</dbReference>
<comment type="catalytic activity">
    <reaction evidence="20">
        <text>a 1,2-diacyl-sn-glycero-3-phospho-(1D-myo-inositol-3,4,5-trisphosphate) + H2O = a 1,2-diacyl-sn-glycero-3-phospho-(1D-myo-inositol-3,4-bisphosphate) + phosphate</text>
        <dbReference type="Rhea" id="RHEA:25528"/>
        <dbReference type="ChEBI" id="CHEBI:15377"/>
        <dbReference type="ChEBI" id="CHEBI:43474"/>
        <dbReference type="ChEBI" id="CHEBI:57658"/>
        <dbReference type="ChEBI" id="CHEBI:57836"/>
        <dbReference type="EC" id="3.1.3.86"/>
    </reaction>
    <physiologicalReaction direction="left-to-right" evidence="20">
        <dbReference type="Rhea" id="RHEA:25529"/>
    </physiologicalReaction>
</comment>
<evidence type="ECO:0000259" key="30">
    <source>
        <dbReference type="PROSITE" id="PS50056"/>
    </source>
</evidence>
<accession>A0A6J3JDE8</accession>
<keyword evidence="10" id="KW-0677">Repeat</keyword>
<dbReference type="Gene3D" id="2.60.40.10">
    <property type="entry name" value="Immunoglobulins"/>
    <property type="match status" value="19"/>
</dbReference>
<keyword evidence="19" id="KW-0966">Cell projection</keyword>
<dbReference type="GO" id="GO:0004725">
    <property type="term" value="F:protein tyrosine phosphatase activity"/>
    <property type="evidence" value="ECO:0007669"/>
    <property type="project" value="InterPro"/>
</dbReference>
<evidence type="ECO:0000256" key="28">
    <source>
        <dbReference type="SAM" id="Phobius"/>
    </source>
</evidence>
<dbReference type="InterPro" id="IPR000242">
    <property type="entry name" value="PTP_cat"/>
</dbReference>
<dbReference type="PROSITE" id="PS50853">
    <property type="entry name" value="FN3"/>
    <property type="match status" value="16"/>
</dbReference>
<dbReference type="SMART" id="SM00194">
    <property type="entry name" value="PTPc"/>
    <property type="match status" value="1"/>
</dbReference>
<feature type="domain" description="Tyrosine specific protein phosphatases" evidence="30">
    <location>
        <begin position="2650"/>
        <end position="2721"/>
    </location>
</feature>
<feature type="domain" description="Fibronectin type-III" evidence="31">
    <location>
        <begin position="1798"/>
        <end position="1884"/>
    </location>
</feature>
<evidence type="ECO:0000256" key="10">
    <source>
        <dbReference type="ARBA" id="ARBA00022737"/>
    </source>
</evidence>
<evidence type="ECO:0000256" key="1">
    <source>
        <dbReference type="ARBA" id="ARBA00004247"/>
    </source>
</evidence>
<dbReference type="EC" id="3.1.3.95" evidence="4"/>
<dbReference type="FunFam" id="3.90.190.10:FF:000041">
    <property type="entry name" value="phosphatidylinositol phosphatase PTPRQ isoform X1"/>
    <property type="match status" value="1"/>
</dbReference>
<dbReference type="FunFam" id="2.60.40.10:FF:002575">
    <property type="entry name" value="Protein tyrosine phosphatase, receptor type Q"/>
    <property type="match status" value="1"/>
</dbReference>
<proteinExistence type="inferred from homology"/>
<evidence type="ECO:0000256" key="16">
    <source>
        <dbReference type="ARBA" id="ARBA00023170"/>
    </source>
</evidence>
<dbReference type="EC" id="3.1.3.86" evidence="5"/>
<feature type="domain" description="Tyrosine-protein phosphatase" evidence="29">
    <location>
        <begin position="2474"/>
        <end position="2730"/>
    </location>
</feature>
<dbReference type="FunFam" id="2.60.40.10:FF:000869">
    <property type="entry name" value="Protein tyrosine phosphatase, receptor type Q"/>
    <property type="match status" value="1"/>
</dbReference>
<feature type="domain" description="Fibronectin type-III" evidence="31">
    <location>
        <begin position="1314"/>
        <end position="1403"/>
    </location>
</feature>
<feature type="domain" description="Fibronectin type-III" evidence="31">
    <location>
        <begin position="1888"/>
        <end position="1992"/>
    </location>
</feature>
<evidence type="ECO:0000256" key="18">
    <source>
        <dbReference type="ARBA" id="ARBA00023264"/>
    </source>
</evidence>
<dbReference type="PANTHER" id="PTHR46957:SF1">
    <property type="entry name" value="PHOSPHATIDYLINOSITOL PHOSPHATASE PTPRQ"/>
    <property type="match status" value="1"/>
</dbReference>
<dbReference type="FunFam" id="2.60.40.10:FF:001474">
    <property type="entry name" value="Protein tyrosine phosphatase, receptor type Q"/>
    <property type="match status" value="1"/>
</dbReference>
<dbReference type="GO" id="GO:0034485">
    <property type="term" value="F:phosphatidylinositol-3,4,5-trisphosphate 5-phosphatase activity"/>
    <property type="evidence" value="ECO:0007669"/>
    <property type="project" value="UniProtKB-EC"/>
</dbReference>
<dbReference type="PANTHER" id="PTHR46957">
    <property type="entry name" value="CYTOKINE RECEPTOR"/>
    <property type="match status" value="1"/>
</dbReference>
<comment type="catalytic activity">
    <reaction evidence="22">
        <text>a 1,2-diacyl-sn-glycero-3-phospho-(1D-myo-inositol-3,5-bisphosphate) + H2O = a 1,2-diacyl-sn-glycero-3-phospho-(1D-myo-inositol-5-phosphate) + phosphate</text>
        <dbReference type="Rhea" id="RHEA:39019"/>
        <dbReference type="ChEBI" id="CHEBI:15377"/>
        <dbReference type="ChEBI" id="CHEBI:43474"/>
        <dbReference type="ChEBI" id="CHEBI:57795"/>
        <dbReference type="ChEBI" id="CHEBI:57923"/>
        <dbReference type="EC" id="3.1.3.95"/>
    </reaction>
    <physiologicalReaction direction="left-to-right" evidence="22">
        <dbReference type="Rhea" id="RHEA:39020"/>
    </physiologicalReaction>
</comment>
<dbReference type="InterPro" id="IPR003961">
    <property type="entry name" value="FN3_dom"/>
</dbReference>
<dbReference type="EC" id="3.1.3.67" evidence="6"/>
<keyword evidence="16" id="KW-0675">Receptor</keyword>
<keyword evidence="13 28" id="KW-1133">Transmembrane helix</keyword>
<dbReference type="FunFam" id="2.60.40.10:FF:001683">
    <property type="entry name" value="Protein tyrosine phosphatase, receptor type Q"/>
    <property type="match status" value="1"/>
</dbReference>
<feature type="domain" description="Fibronectin type-III" evidence="31">
    <location>
        <begin position="1997"/>
        <end position="2095"/>
    </location>
</feature>
<feature type="domain" description="Fibronectin type-III" evidence="31">
    <location>
        <begin position="515"/>
        <end position="610"/>
    </location>
</feature>
<keyword evidence="17" id="KW-0325">Glycoprotein</keyword>
<feature type="domain" description="Fibronectin type-III" evidence="31">
    <location>
        <begin position="1025"/>
        <end position="1120"/>
    </location>
</feature>
<keyword evidence="32" id="KW-1185">Reference proteome</keyword>
<evidence type="ECO:0000256" key="15">
    <source>
        <dbReference type="ARBA" id="ARBA00023136"/>
    </source>
</evidence>
<keyword evidence="11" id="KW-0378">Hydrolase</keyword>
<comment type="catalytic activity">
    <reaction evidence="23">
        <text>a 1,2-diacyl-sn-glycero-3-phospho-(1D-myo-inositol-3,5-bisphosphate) + H2O = a 1,2-diacyl-sn-glycero-3-phospho-(1D-myo-inositol-3-phosphate) + phosphate</text>
        <dbReference type="Rhea" id="RHEA:32955"/>
        <dbReference type="ChEBI" id="CHEBI:15377"/>
        <dbReference type="ChEBI" id="CHEBI:43474"/>
        <dbReference type="ChEBI" id="CHEBI:57923"/>
        <dbReference type="ChEBI" id="CHEBI:58088"/>
    </reaction>
    <physiologicalReaction direction="left-to-right" evidence="23">
        <dbReference type="Rhea" id="RHEA:32956"/>
    </physiologicalReaction>
</comment>
<dbReference type="InterPro" id="IPR036116">
    <property type="entry name" value="FN3_sf"/>
</dbReference>
<evidence type="ECO:0000256" key="7">
    <source>
        <dbReference type="ARBA" id="ARBA00022475"/>
    </source>
</evidence>
<evidence type="ECO:0000256" key="3">
    <source>
        <dbReference type="ARBA" id="ARBA00010504"/>
    </source>
</evidence>
<evidence type="ECO:0000313" key="33">
    <source>
        <dbReference type="RefSeq" id="XP_032152460.1"/>
    </source>
</evidence>
<dbReference type="GO" id="GO:0009925">
    <property type="term" value="C:basal plasma membrane"/>
    <property type="evidence" value="ECO:0007669"/>
    <property type="project" value="UniProtKB-SubCell"/>
</dbReference>
<feature type="transmembrane region" description="Helical" evidence="28">
    <location>
        <begin position="2362"/>
        <end position="2384"/>
    </location>
</feature>
<feature type="domain" description="Fibronectin type-III" evidence="31">
    <location>
        <begin position="614"/>
        <end position="709"/>
    </location>
</feature>
<evidence type="ECO:0000256" key="2">
    <source>
        <dbReference type="ARBA" id="ARBA00004645"/>
    </source>
</evidence>
<comment type="subunit">
    <text evidence="25">Interacts with TPRN. TPRN, CLIC5 and PTPQR form concentric rings at the base of stereocilia and may form a complex.</text>
</comment>
<evidence type="ECO:0000256" key="4">
    <source>
        <dbReference type="ARBA" id="ARBA00012903"/>
    </source>
</evidence>
<evidence type="ECO:0000256" key="21">
    <source>
        <dbReference type="ARBA" id="ARBA00043760"/>
    </source>
</evidence>
<dbReference type="FunFam" id="2.60.40.10:FF:001879">
    <property type="entry name" value="Protein tyrosine phosphatase, receptor type Q"/>
    <property type="match status" value="1"/>
</dbReference>
<comment type="similarity">
    <text evidence="3">Belongs to the protein-tyrosine phosphatase family. Receptor class 2A subfamily.</text>
</comment>
<dbReference type="PRINTS" id="PR00700">
    <property type="entry name" value="PRTYPHPHTASE"/>
</dbReference>
<evidence type="ECO:0000256" key="25">
    <source>
        <dbReference type="ARBA" id="ARBA00063599"/>
    </source>
</evidence>
<evidence type="ECO:0000256" key="24">
    <source>
        <dbReference type="ARBA" id="ARBA00060472"/>
    </source>
</evidence>
<dbReference type="GO" id="GO:0016324">
    <property type="term" value="C:apical plasma membrane"/>
    <property type="evidence" value="ECO:0007669"/>
    <property type="project" value="UniProtKB-SubCell"/>
</dbReference>
<evidence type="ECO:0000256" key="13">
    <source>
        <dbReference type="ARBA" id="ARBA00022989"/>
    </source>
</evidence>
<feature type="domain" description="Fibronectin type-III" evidence="31">
    <location>
        <begin position="765"/>
        <end position="853"/>
    </location>
</feature>
<feature type="domain" description="Fibronectin type-III" evidence="31">
    <location>
        <begin position="1219"/>
        <end position="1309"/>
    </location>
</feature>
<dbReference type="CDD" id="cd14616">
    <property type="entry name" value="R-PTPc-Q"/>
    <property type="match status" value="1"/>
</dbReference>
<evidence type="ECO:0000256" key="27">
    <source>
        <dbReference type="ARBA" id="ARBA00082323"/>
    </source>
</evidence>